<gene>
    <name evidence="1" type="ORF">SAMN05661109_02467</name>
</gene>
<sequence>MAGLSVFPAGLVVESLDVASAVSLYDEHLTGVAPNSAAVIALVGWPTGRHHSLVKAAEARLAGEMGASEVWLALPREPAPPLLESAGTAADTVAGRDSAVLADMIAVAQAVPEGVRFGVLATNSREAALADKAGAAIVAVDAAGGVVPAVSAEVAVFGEVASIDDTIEWLSRGAGRVFATSPERAVR</sequence>
<dbReference type="Gene3D" id="3.20.20.70">
    <property type="entry name" value="Aldolase class I"/>
    <property type="match status" value="1"/>
</dbReference>
<dbReference type="InterPro" id="IPR013785">
    <property type="entry name" value="Aldolase_TIM"/>
</dbReference>
<dbReference type="Proteomes" id="UP000198929">
    <property type="component" value="Unassembled WGS sequence"/>
</dbReference>
<dbReference type="EMBL" id="FOGQ01000015">
    <property type="protein sequence ID" value="SES27054.1"/>
    <property type="molecule type" value="Genomic_DNA"/>
</dbReference>
<keyword evidence="2" id="KW-1185">Reference proteome</keyword>
<evidence type="ECO:0000313" key="2">
    <source>
        <dbReference type="Proteomes" id="UP000198929"/>
    </source>
</evidence>
<organism evidence="1 2">
    <name type="scientific">Corynebacterium cystitidis DSM 20524</name>
    <dbReference type="NCBI Taxonomy" id="1121357"/>
    <lineage>
        <taxon>Bacteria</taxon>
        <taxon>Bacillati</taxon>
        <taxon>Actinomycetota</taxon>
        <taxon>Actinomycetes</taxon>
        <taxon>Mycobacteriales</taxon>
        <taxon>Corynebacteriaceae</taxon>
        <taxon>Corynebacterium</taxon>
    </lineage>
</organism>
<protein>
    <submittedName>
        <fullName evidence="1">Deoxyribose-phosphate aldolase</fullName>
    </submittedName>
</protein>
<dbReference type="RefSeq" id="WP_231910019.1">
    <property type="nucleotide sequence ID" value="NZ_CP047199.1"/>
</dbReference>
<dbReference type="SUPFAM" id="SSF51569">
    <property type="entry name" value="Aldolase"/>
    <property type="match status" value="1"/>
</dbReference>
<name>A0A1H9VZR2_9CORY</name>
<accession>A0A1H9VZR2</accession>
<reference evidence="2" key="1">
    <citation type="submission" date="2016-10" db="EMBL/GenBank/DDBJ databases">
        <authorList>
            <person name="Varghese N."/>
            <person name="Submissions S."/>
        </authorList>
    </citation>
    <scope>NUCLEOTIDE SEQUENCE [LARGE SCALE GENOMIC DNA]</scope>
    <source>
        <strain evidence="2">DSM 20524</strain>
    </source>
</reference>
<evidence type="ECO:0000313" key="1">
    <source>
        <dbReference type="EMBL" id="SES27054.1"/>
    </source>
</evidence>
<proteinExistence type="predicted"/>
<dbReference type="STRING" id="1121357.SAMN05661109_02467"/>
<dbReference type="AlphaFoldDB" id="A0A1H9VZR2"/>